<comment type="caution">
    <text evidence="1">The sequence shown here is derived from an EMBL/GenBank/DDBJ whole genome shotgun (WGS) entry which is preliminary data.</text>
</comment>
<proteinExistence type="predicted"/>
<protein>
    <submittedName>
        <fullName evidence="1">Uncharacterized protein</fullName>
    </submittedName>
</protein>
<evidence type="ECO:0000313" key="2">
    <source>
        <dbReference type="Proteomes" id="UP001281147"/>
    </source>
</evidence>
<sequence>MSTTQWPSRVVPAQLSFLAIYNPSLGPTDDTFSDQSVFYCSRAANEARIAAKKHGRNEDAVAETLRQEENEKLRQIGLAQGMVDFAKSFSNGAPVDSIETEKSRIVLQELEKGWWILASVDLTQLPSISASDTPIKAGEKAETKPAIEYSSREVSPPALLLSQLTQAHHIFCLHHGPSLDDLYVRLSRDKFCSTLERFWARFSRSWDVLLHGNPAVDLFSGLKLASGGELGFGVGEEDWGSGERAVLEDIANRTEGMVDLLVSRFGEPAPSEEEKTMSEGEALPWMGSGAHPVASDGIIFGGVGYCERHSVRDLSLWMRHIYANGENAYGVRDNPVRERRKRRRKNLPEPTKSPNGNIDRVRKGIRDRDEAGPQRQTSHYEQGTEDDGMAGAPPGLNLAEDERPQIPLPIATHDRTTTPKQTPSSHDSRPDDQPSIATTAEQALEKATRLADTTAPKQPQGDDTGNDEPGTTLGIPDQYMKYLTFGLSTFGKATSKKRPSASRQISSNHSNPHQPPKKESNTRTVDIEPDEAPAMLRHLDPMPDGDALKSRIALQKRQETNGYFLVGLSGDLNASPENEDPDVTDDSFQNDSDGSRIVLRTILVEAASQQANEQSDEEPHRRKRGIEIESASPATKNYRRLRVLIYVHRPFVYCFLFENRTASLSWTKFYKSLHQNLQPIHKALLSSTDVAKVEQRIESSHSLPSESDNDNASISSRNTLPSKGPNSAPIFDLIWDPRLLTLHTSVPNIPEPGTPAAEGIFTSIMGGGGASTSTWTRVDALNVHSQILNTLQSVRGRKNEVERTSKTSRGWWVVWMKVPPSAPALTRESESDAATDQHVQISGEDMAVTHVDEAQVDMHRVAFLVRKASDAPSVSKVPTSSRAMSSMFANMSLGYGSKEEDKTGGSGAGWGPAALTGGIGVDARRYVEGLLSLNR</sequence>
<organism evidence="1 2">
    <name type="scientific">Vermiconidia calcicola</name>
    <dbReference type="NCBI Taxonomy" id="1690605"/>
    <lineage>
        <taxon>Eukaryota</taxon>
        <taxon>Fungi</taxon>
        <taxon>Dikarya</taxon>
        <taxon>Ascomycota</taxon>
        <taxon>Pezizomycotina</taxon>
        <taxon>Dothideomycetes</taxon>
        <taxon>Dothideomycetidae</taxon>
        <taxon>Mycosphaerellales</taxon>
        <taxon>Extremaceae</taxon>
        <taxon>Vermiconidia</taxon>
    </lineage>
</organism>
<dbReference type="Proteomes" id="UP001281147">
    <property type="component" value="Unassembled WGS sequence"/>
</dbReference>
<dbReference type="EMBL" id="JAUTXU010000087">
    <property type="protein sequence ID" value="KAK3710075.1"/>
    <property type="molecule type" value="Genomic_DNA"/>
</dbReference>
<keyword evidence="2" id="KW-1185">Reference proteome</keyword>
<accession>A0ACC3N4T2</accession>
<reference evidence="1" key="1">
    <citation type="submission" date="2023-07" db="EMBL/GenBank/DDBJ databases">
        <title>Black Yeasts Isolated from many extreme environments.</title>
        <authorList>
            <person name="Coleine C."/>
            <person name="Stajich J.E."/>
            <person name="Selbmann L."/>
        </authorList>
    </citation>
    <scope>NUCLEOTIDE SEQUENCE</scope>
    <source>
        <strain evidence="1">CCFEE 5714</strain>
    </source>
</reference>
<gene>
    <name evidence="1" type="ORF">LTR37_010506</name>
</gene>
<evidence type="ECO:0000313" key="1">
    <source>
        <dbReference type="EMBL" id="KAK3710075.1"/>
    </source>
</evidence>
<name>A0ACC3N4T2_9PEZI</name>